<dbReference type="Proteomes" id="UP001224890">
    <property type="component" value="Unassembled WGS sequence"/>
</dbReference>
<feature type="compositionally biased region" description="Basic and acidic residues" evidence="1">
    <location>
        <begin position="81"/>
        <end position="99"/>
    </location>
</feature>
<proteinExistence type="predicted"/>
<keyword evidence="4" id="KW-1185">Reference proteome</keyword>
<evidence type="ECO:0008006" key="5">
    <source>
        <dbReference type="Google" id="ProtNLM"/>
    </source>
</evidence>
<evidence type="ECO:0000256" key="1">
    <source>
        <dbReference type="SAM" id="MobiDB-lite"/>
    </source>
</evidence>
<gene>
    <name evidence="3" type="ORF">BDP55DRAFT_427042</name>
</gene>
<sequence>MKVCWLLLSFSLRVRCLLDDRRDRLSVLPCPVQFLSSLVSSRLDVQYLSVFLSRLPLRVRRAVRRAACGLPVQMRGKKKRQFEANEKRREKGGKDEGRPRATGGLLPFLYPY</sequence>
<dbReference type="EMBL" id="JAHMHR010000009">
    <property type="protein sequence ID" value="KAK1689039.1"/>
    <property type="molecule type" value="Genomic_DNA"/>
</dbReference>
<dbReference type="RefSeq" id="XP_060432734.1">
    <property type="nucleotide sequence ID" value="XM_060567491.1"/>
</dbReference>
<dbReference type="GeneID" id="85452017"/>
<feature type="chain" id="PRO_5042468997" description="Secreted protein" evidence="2">
    <location>
        <begin position="17"/>
        <end position="112"/>
    </location>
</feature>
<evidence type="ECO:0000313" key="3">
    <source>
        <dbReference type="EMBL" id="KAK1689039.1"/>
    </source>
</evidence>
<keyword evidence="2" id="KW-0732">Signal</keyword>
<reference evidence="3" key="1">
    <citation type="submission" date="2021-06" db="EMBL/GenBank/DDBJ databases">
        <title>Comparative genomics, transcriptomics and evolutionary studies reveal genomic signatures of adaptation to plant cell wall in hemibiotrophic fungi.</title>
        <authorList>
            <consortium name="DOE Joint Genome Institute"/>
            <person name="Baroncelli R."/>
            <person name="Diaz J.F."/>
            <person name="Benocci T."/>
            <person name="Peng M."/>
            <person name="Battaglia E."/>
            <person name="Haridas S."/>
            <person name="Andreopoulos W."/>
            <person name="Labutti K."/>
            <person name="Pangilinan J."/>
            <person name="Floch G.L."/>
            <person name="Makela M.R."/>
            <person name="Henrissat B."/>
            <person name="Grigoriev I.V."/>
            <person name="Crouch J.A."/>
            <person name="De Vries R.P."/>
            <person name="Sukno S.A."/>
            <person name="Thon M.R."/>
        </authorList>
    </citation>
    <scope>NUCLEOTIDE SEQUENCE</scope>
    <source>
        <strain evidence="3">CBS 193.32</strain>
    </source>
</reference>
<name>A0AAJ0ARH2_9PEZI</name>
<protein>
    <recommendedName>
        <fullName evidence="5">Secreted protein</fullName>
    </recommendedName>
</protein>
<organism evidence="3 4">
    <name type="scientific">Colletotrichum godetiae</name>
    <dbReference type="NCBI Taxonomy" id="1209918"/>
    <lineage>
        <taxon>Eukaryota</taxon>
        <taxon>Fungi</taxon>
        <taxon>Dikarya</taxon>
        <taxon>Ascomycota</taxon>
        <taxon>Pezizomycotina</taxon>
        <taxon>Sordariomycetes</taxon>
        <taxon>Hypocreomycetidae</taxon>
        <taxon>Glomerellales</taxon>
        <taxon>Glomerellaceae</taxon>
        <taxon>Colletotrichum</taxon>
        <taxon>Colletotrichum acutatum species complex</taxon>
    </lineage>
</organism>
<feature type="signal peptide" evidence="2">
    <location>
        <begin position="1"/>
        <end position="16"/>
    </location>
</feature>
<comment type="caution">
    <text evidence="3">The sequence shown here is derived from an EMBL/GenBank/DDBJ whole genome shotgun (WGS) entry which is preliminary data.</text>
</comment>
<evidence type="ECO:0000313" key="4">
    <source>
        <dbReference type="Proteomes" id="UP001224890"/>
    </source>
</evidence>
<evidence type="ECO:0000256" key="2">
    <source>
        <dbReference type="SAM" id="SignalP"/>
    </source>
</evidence>
<dbReference type="AlphaFoldDB" id="A0AAJ0ARH2"/>
<feature type="region of interest" description="Disordered" evidence="1">
    <location>
        <begin position="77"/>
        <end position="106"/>
    </location>
</feature>
<accession>A0AAJ0ARH2</accession>